<dbReference type="Proteomes" id="UP001356095">
    <property type="component" value="Unassembled WGS sequence"/>
</dbReference>
<protein>
    <recommendedName>
        <fullName evidence="3">DNA-binding protein</fullName>
    </recommendedName>
</protein>
<gene>
    <name evidence="1" type="ORF">Q8791_23680</name>
</gene>
<dbReference type="RefSeq" id="WP_330093990.1">
    <property type="nucleotide sequence ID" value="NZ_JAUZMY010000026.1"/>
</dbReference>
<reference evidence="1 2" key="1">
    <citation type="submission" date="2023-08" db="EMBL/GenBank/DDBJ databases">
        <authorList>
            <person name="Girao M."/>
            <person name="Carvalho M.F."/>
        </authorList>
    </citation>
    <scope>NUCLEOTIDE SEQUENCE [LARGE SCALE GENOMIC DNA]</scope>
    <source>
        <strain evidence="1 2">CT-R113</strain>
    </source>
</reference>
<proteinExistence type="predicted"/>
<keyword evidence="2" id="KW-1185">Reference proteome</keyword>
<name>A0ABU7KDB5_9ACTN</name>
<evidence type="ECO:0008006" key="3">
    <source>
        <dbReference type="Google" id="ProtNLM"/>
    </source>
</evidence>
<dbReference type="EMBL" id="JAUZMY010000026">
    <property type="protein sequence ID" value="MEE2040221.1"/>
    <property type="molecule type" value="Genomic_DNA"/>
</dbReference>
<accession>A0ABU7KDB5</accession>
<comment type="caution">
    <text evidence="1">The sequence shown here is derived from an EMBL/GenBank/DDBJ whole genome shotgun (WGS) entry which is preliminary data.</text>
</comment>
<sequence>MIQPLTLIDYARTLQLDPANLLAEFADNPDALPEPAGTKAGQPTYDPDELDHARGITTIAGFAKLRHLDETQVRRWINRHPALWPEPVGQAASRTTGPGAMLYPLDALDLVHAEDKARVETPETPAENVTMDEYAKHIGVSPATVKNRWRVKFKEIWPDPAVGEDGKPLKRGRAALFPFEGLERVRRAAKGLPEPVGSPHDRLTREQVKAYLGLTEEQQWWREYRGHWPAGEVVSGPGGEVEVWERRRVEELHAGLVERKGSRGE</sequence>
<evidence type="ECO:0000313" key="1">
    <source>
        <dbReference type="EMBL" id="MEE2040221.1"/>
    </source>
</evidence>
<evidence type="ECO:0000313" key="2">
    <source>
        <dbReference type="Proteomes" id="UP001356095"/>
    </source>
</evidence>
<organism evidence="1 2">
    <name type="scientific">Nocardiopsis codii</name>
    <dbReference type="NCBI Taxonomy" id="3065942"/>
    <lineage>
        <taxon>Bacteria</taxon>
        <taxon>Bacillati</taxon>
        <taxon>Actinomycetota</taxon>
        <taxon>Actinomycetes</taxon>
        <taxon>Streptosporangiales</taxon>
        <taxon>Nocardiopsidaceae</taxon>
        <taxon>Nocardiopsis</taxon>
    </lineage>
</organism>